<proteinExistence type="predicted"/>
<feature type="chain" id="PRO_5023056227" evidence="4">
    <location>
        <begin position="21"/>
        <end position="447"/>
    </location>
</feature>
<dbReference type="SUPFAM" id="SSF51261">
    <property type="entry name" value="Duplicated hybrid motif"/>
    <property type="match status" value="1"/>
</dbReference>
<feature type="signal peptide" evidence="4">
    <location>
        <begin position="1"/>
        <end position="20"/>
    </location>
</feature>
<feature type="compositionally biased region" description="Basic and acidic residues" evidence="3">
    <location>
        <begin position="246"/>
        <end position="257"/>
    </location>
</feature>
<dbReference type="InterPro" id="IPR050570">
    <property type="entry name" value="Cell_wall_metabolism_enzyme"/>
</dbReference>
<dbReference type="PANTHER" id="PTHR21666:SF289">
    <property type="entry name" value="L-ALA--D-GLU ENDOPEPTIDASE"/>
    <property type="match status" value="1"/>
</dbReference>
<name>A0A5B8V808_9BACT</name>
<keyword evidence="7" id="KW-1185">Reference proteome</keyword>
<evidence type="ECO:0000256" key="3">
    <source>
        <dbReference type="SAM" id="MobiDB-lite"/>
    </source>
</evidence>
<feature type="domain" description="M23ase beta-sheet core" evidence="5">
    <location>
        <begin position="350"/>
        <end position="440"/>
    </location>
</feature>
<feature type="region of interest" description="Disordered" evidence="3">
    <location>
        <begin position="173"/>
        <end position="194"/>
    </location>
</feature>
<dbReference type="CDD" id="cd12797">
    <property type="entry name" value="M23_peptidase"/>
    <property type="match status" value="1"/>
</dbReference>
<dbReference type="Pfam" id="PF01551">
    <property type="entry name" value="Peptidase_M23"/>
    <property type="match status" value="1"/>
</dbReference>
<evidence type="ECO:0000256" key="1">
    <source>
        <dbReference type="ARBA" id="ARBA00022729"/>
    </source>
</evidence>
<evidence type="ECO:0000313" key="7">
    <source>
        <dbReference type="Proteomes" id="UP000321533"/>
    </source>
</evidence>
<gene>
    <name evidence="6" type="ORF">FRZ67_09650</name>
</gene>
<dbReference type="OrthoDB" id="9815884at2"/>
<protein>
    <submittedName>
        <fullName evidence="6">Peptidoglycan DD-metalloendopeptidase family protein</fullName>
    </submittedName>
</protein>
<evidence type="ECO:0000256" key="2">
    <source>
        <dbReference type="SAM" id="Coils"/>
    </source>
</evidence>
<dbReference type="AlphaFoldDB" id="A0A5B8V808"/>
<dbReference type="InterPro" id="IPR011055">
    <property type="entry name" value="Dup_hybrid_motif"/>
</dbReference>
<feature type="coiled-coil region" evidence="2">
    <location>
        <begin position="17"/>
        <end position="51"/>
    </location>
</feature>
<dbReference type="Proteomes" id="UP000321533">
    <property type="component" value="Chromosome"/>
</dbReference>
<dbReference type="Gene3D" id="2.70.70.10">
    <property type="entry name" value="Glucose Permease (Domain IIA)"/>
    <property type="match status" value="1"/>
</dbReference>
<dbReference type="EMBL" id="CP042435">
    <property type="protein sequence ID" value="QEC67544.1"/>
    <property type="molecule type" value="Genomic_DNA"/>
</dbReference>
<evidence type="ECO:0000256" key="4">
    <source>
        <dbReference type="SAM" id="SignalP"/>
    </source>
</evidence>
<keyword evidence="1 4" id="KW-0732">Signal</keyword>
<dbReference type="InterPro" id="IPR016047">
    <property type="entry name" value="M23ase_b-sheet_dom"/>
</dbReference>
<dbReference type="Gene3D" id="6.10.250.3150">
    <property type="match status" value="1"/>
</dbReference>
<feature type="compositionally biased region" description="Low complexity" evidence="3">
    <location>
        <begin position="258"/>
        <end position="280"/>
    </location>
</feature>
<feature type="region of interest" description="Disordered" evidence="3">
    <location>
        <begin position="246"/>
        <end position="291"/>
    </location>
</feature>
<keyword evidence="2" id="KW-0175">Coiled coil</keyword>
<sequence length="447" mass="50471">MVRKIFILLLSVGIVLLAGAQETKEEIQKKQQQLMQEISSLNNTLNDIKKNKKQSLGQLAIVQRKIQARQELIYNINKELKRLNDNIYLNQVEIYRMKKELDTLKGQYAKSLVFAYKNRSSYEYLNFLFSAASFNDAIKRVTYLKSYRRYRETQADAIRQTQDVLAKQINTLNSNKQEKNNSLKEQGKQLTVLESDKKEKDQVVQSLKGQEKEIAAQLKSKEQMRQKLNIALQTVIKREIAAAKKKQEEEEKKRKLAEQQQTIANSKTDNSNTDTKTKATPKNNAPVTGMTATKSDRVYNVFESTTEEANISINFENSRGRLPWPADQGYVSTHFGPYTVPGTKLKGDMPGVEITLPVGSNIKNVADGEISAVFDLGNGQTVVIRHGKYFTTYTNLSNVSVSKGQQVKPGKVLGKAVAGMSGDGQIIFMVTSDKGTNMDPERWLKAR</sequence>
<reference evidence="6 7" key="1">
    <citation type="journal article" date="2016" name="Int. J. Syst. Evol. Microbiol.">
        <title>Panacibacter ginsenosidivorans gen. nov., sp. nov., with ginsenoside converting activity isolated from soil of a ginseng field.</title>
        <authorList>
            <person name="Siddiqi M.Z."/>
            <person name="Muhammad Shafi S."/>
            <person name="Choi K.D."/>
            <person name="Im W.T."/>
        </authorList>
    </citation>
    <scope>NUCLEOTIDE SEQUENCE [LARGE SCALE GENOMIC DNA]</scope>
    <source>
        <strain evidence="6 7">Gsoil1550</strain>
    </source>
</reference>
<evidence type="ECO:0000313" key="6">
    <source>
        <dbReference type="EMBL" id="QEC67544.1"/>
    </source>
</evidence>
<feature type="compositionally biased region" description="Polar residues" evidence="3">
    <location>
        <begin position="281"/>
        <end position="291"/>
    </location>
</feature>
<dbReference type="GO" id="GO:0004222">
    <property type="term" value="F:metalloendopeptidase activity"/>
    <property type="evidence" value="ECO:0007669"/>
    <property type="project" value="TreeGrafter"/>
</dbReference>
<dbReference type="RefSeq" id="WP_147189351.1">
    <property type="nucleotide sequence ID" value="NZ_CP042435.1"/>
</dbReference>
<dbReference type="KEGG" id="pgin:FRZ67_09650"/>
<dbReference type="PANTHER" id="PTHR21666">
    <property type="entry name" value="PEPTIDASE-RELATED"/>
    <property type="match status" value="1"/>
</dbReference>
<accession>A0A5B8V808</accession>
<evidence type="ECO:0000259" key="5">
    <source>
        <dbReference type="Pfam" id="PF01551"/>
    </source>
</evidence>
<organism evidence="6 7">
    <name type="scientific">Panacibacter ginsenosidivorans</name>
    <dbReference type="NCBI Taxonomy" id="1813871"/>
    <lineage>
        <taxon>Bacteria</taxon>
        <taxon>Pseudomonadati</taxon>
        <taxon>Bacteroidota</taxon>
        <taxon>Chitinophagia</taxon>
        <taxon>Chitinophagales</taxon>
        <taxon>Chitinophagaceae</taxon>
        <taxon>Panacibacter</taxon>
    </lineage>
</organism>
<feature type="compositionally biased region" description="Basic and acidic residues" evidence="3">
    <location>
        <begin position="176"/>
        <end position="187"/>
    </location>
</feature>